<evidence type="ECO:0000313" key="5">
    <source>
        <dbReference type="EMBL" id="CAQ80687.1"/>
    </source>
</evidence>
<dbReference type="PIRSF" id="PIRSF005902">
    <property type="entry name" value="DNase_TatD"/>
    <property type="match status" value="1"/>
</dbReference>
<evidence type="ECO:0000256" key="3">
    <source>
        <dbReference type="ARBA" id="ARBA00022801"/>
    </source>
</evidence>
<organism evidence="5 6">
    <name type="scientific">Aliivibrio salmonicida (strain LFI1238)</name>
    <name type="common">Vibrio salmonicida (strain LFI1238)</name>
    <dbReference type="NCBI Taxonomy" id="316275"/>
    <lineage>
        <taxon>Bacteria</taxon>
        <taxon>Pseudomonadati</taxon>
        <taxon>Pseudomonadota</taxon>
        <taxon>Gammaproteobacteria</taxon>
        <taxon>Vibrionales</taxon>
        <taxon>Vibrionaceae</taxon>
        <taxon>Aliivibrio</taxon>
    </lineage>
</organism>
<proteinExistence type="inferred from homology"/>
<evidence type="ECO:0000256" key="2">
    <source>
        <dbReference type="ARBA" id="ARBA00022723"/>
    </source>
</evidence>
<dbReference type="InterPro" id="IPR015991">
    <property type="entry name" value="TatD/YcfH-like"/>
</dbReference>
<evidence type="ECO:0000313" key="6">
    <source>
        <dbReference type="Proteomes" id="UP000001730"/>
    </source>
</evidence>
<dbReference type="FunFam" id="3.20.20.140:FF:000005">
    <property type="entry name" value="TatD family hydrolase"/>
    <property type="match status" value="1"/>
</dbReference>
<dbReference type="Pfam" id="PF01026">
    <property type="entry name" value="TatD_DNase"/>
    <property type="match status" value="1"/>
</dbReference>
<dbReference type="AlphaFoldDB" id="B6EHB1"/>
<dbReference type="PANTHER" id="PTHR46124:SF4">
    <property type="entry name" value="HYDROLASE TATD"/>
    <property type="match status" value="1"/>
</dbReference>
<dbReference type="eggNOG" id="COG0084">
    <property type="taxonomic scope" value="Bacteria"/>
</dbReference>
<keyword evidence="6" id="KW-1185">Reference proteome</keyword>
<dbReference type="InterPro" id="IPR001130">
    <property type="entry name" value="TatD-like"/>
</dbReference>
<dbReference type="GO" id="GO:0005829">
    <property type="term" value="C:cytosol"/>
    <property type="evidence" value="ECO:0007669"/>
    <property type="project" value="TreeGrafter"/>
</dbReference>
<dbReference type="PANTHER" id="PTHR46124">
    <property type="entry name" value="D-AMINOACYL-TRNA DEACYLASE"/>
    <property type="match status" value="1"/>
</dbReference>
<keyword evidence="2 4" id="KW-0479">Metal-binding</keyword>
<dbReference type="EMBL" id="FM178379">
    <property type="protein sequence ID" value="CAQ80687.1"/>
    <property type="molecule type" value="Genomic_DNA"/>
</dbReference>
<feature type="binding site" evidence="4">
    <location>
        <position position="165"/>
    </location>
    <ligand>
        <name>a divalent metal cation</name>
        <dbReference type="ChEBI" id="CHEBI:60240"/>
        <label>2</label>
    </ligand>
</feature>
<dbReference type="InterPro" id="IPR032466">
    <property type="entry name" value="Metal_Hydrolase"/>
</dbReference>
<keyword evidence="3" id="KW-0378">Hydrolase</keyword>
<feature type="binding site" evidence="4">
    <location>
        <position position="17"/>
    </location>
    <ligand>
        <name>a divalent metal cation</name>
        <dbReference type="ChEBI" id="CHEBI:60240"/>
        <label>1</label>
    </ligand>
</feature>
<dbReference type="GO" id="GO:0016788">
    <property type="term" value="F:hydrolase activity, acting on ester bonds"/>
    <property type="evidence" value="ECO:0007669"/>
    <property type="project" value="InterPro"/>
</dbReference>
<dbReference type="CDD" id="cd01310">
    <property type="entry name" value="TatD_DNAse"/>
    <property type="match status" value="1"/>
</dbReference>
<feature type="binding site" evidence="4">
    <location>
        <position position="214"/>
    </location>
    <ligand>
        <name>a divalent metal cation</name>
        <dbReference type="ChEBI" id="CHEBI:60240"/>
        <label>1</label>
    </ligand>
</feature>
<name>B6EHB1_ALISL</name>
<dbReference type="KEGG" id="vsa:VSAL_I3003"/>
<evidence type="ECO:0000256" key="4">
    <source>
        <dbReference type="PIRSR" id="PIRSR005902-1"/>
    </source>
</evidence>
<reference evidence="5 6" key="1">
    <citation type="journal article" date="2008" name="BMC Genomics">
        <title>The genome sequence of the fish pathogen Aliivibrio salmonicida strain LFI1238 shows extensive evidence of gene decay.</title>
        <authorList>
            <person name="Hjerde E."/>
            <person name="Lorentzen M.S."/>
            <person name="Holden M.T."/>
            <person name="Seeger K."/>
            <person name="Paulsen S."/>
            <person name="Bason N."/>
            <person name="Churcher C."/>
            <person name="Harris D."/>
            <person name="Norbertczak H."/>
            <person name="Quail M.A."/>
            <person name="Sanders S."/>
            <person name="Thurston S."/>
            <person name="Parkhill J."/>
            <person name="Willassen N.P."/>
            <person name="Thomson N.R."/>
        </authorList>
    </citation>
    <scope>NUCLEOTIDE SEQUENCE [LARGE SCALE GENOMIC DNA]</scope>
    <source>
        <strain evidence="5 6">LFI1238</strain>
    </source>
</reference>
<gene>
    <name evidence="5" type="ordered locus">VSAL_I3003</name>
</gene>
<dbReference type="GO" id="GO:0046872">
    <property type="term" value="F:metal ion binding"/>
    <property type="evidence" value="ECO:0007669"/>
    <property type="project" value="UniProtKB-KW"/>
</dbReference>
<dbReference type="Proteomes" id="UP000001730">
    <property type="component" value="Chromosome 1"/>
</dbReference>
<protein>
    <submittedName>
        <fullName evidence="5">TatD related DNase</fullName>
    </submittedName>
</protein>
<feature type="binding site" evidence="4">
    <location>
        <position position="104"/>
    </location>
    <ligand>
        <name>a divalent metal cation</name>
        <dbReference type="ChEBI" id="CHEBI:60240"/>
        <label>1</label>
    </ligand>
</feature>
<dbReference type="Gene3D" id="3.20.20.140">
    <property type="entry name" value="Metal-dependent hydrolases"/>
    <property type="match status" value="1"/>
</dbReference>
<dbReference type="GO" id="GO:0004536">
    <property type="term" value="F:DNA nuclease activity"/>
    <property type="evidence" value="ECO:0007669"/>
    <property type="project" value="InterPro"/>
</dbReference>
<evidence type="ECO:0000256" key="1">
    <source>
        <dbReference type="ARBA" id="ARBA00009275"/>
    </source>
</evidence>
<feature type="binding site" evidence="4">
    <location>
        <position position="140"/>
    </location>
    <ligand>
        <name>a divalent metal cation</name>
        <dbReference type="ChEBI" id="CHEBI:60240"/>
        <label>2</label>
    </ligand>
</feature>
<dbReference type="HOGENOM" id="CLU_031506_4_0_6"/>
<comment type="similarity">
    <text evidence="1">Belongs to the metallo-dependent hydrolases superfamily. TatD-type hydrolase family.</text>
</comment>
<feature type="binding site" evidence="4">
    <location>
        <position position="19"/>
    </location>
    <ligand>
        <name>a divalent metal cation</name>
        <dbReference type="ChEBI" id="CHEBI:60240"/>
        <label>1</label>
    </ligand>
</feature>
<accession>B6EHB1</accession>
<dbReference type="SUPFAM" id="SSF51556">
    <property type="entry name" value="Metallo-dependent hydrolases"/>
    <property type="match status" value="1"/>
</dbReference>
<dbReference type="NCBIfam" id="TIGR00010">
    <property type="entry name" value="YchF/TatD family DNA exonuclease"/>
    <property type="match status" value="1"/>
</dbReference>
<sequence length="265" mass="29993">MIEREFYFKAFIMIDTHAHIYAKEFDDDRDAVVQRALEQGINQILLPNIDLASIEPMLQTEAAYPDICRSMMGLHPCYVNADVKQTLATIHAWFEKHNFIAVGEIGIDLYWDKTFKAEQEMAFITQLNWAKEMTLPVVIHTRDSIEETLSLLKKEQDGSLSGTFHCFGGSVDEAKAINDLGFHLGLGGVSTFKNGGMDKIIPHLNMDYLILETDCPYLAPVPHRGKRNEPAYTQLVAQRVADLREMSLADVDAITTKNAKRLFEI</sequence>